<reference evidence="4 5" key="1">
    <citation type="submission" date="2019-01" db="EMBL/GenBank/DDBJ databases">
        <authorList>
            <person name="Chen W.-M."/>
        </authorList>
    </citation>
    <scope>NUCLEOTIDE SEQUENCE [LARGE SCALE GENOMIC DNA]</scope>
    <source>
        <strain evidence="4 5">CCP-7</strain>
    </source>
</reference>
<dbReference type="SMART" id="SM00849">
    <property type="entry name" value="Lactamase_B"/>
    <property type="match status" value="1"/>
</dbReference>
<dbReference type="GO" id="GO:0016787">
    <property type="term" value="F:hydrolase activity"/>
    <property type="evidence" value="ECO:0007669"/>
    <property type="project" value="UniProtKB-KW"/>
</dbReference>
<organism evidence="4 5">
    <name type="scientific">Sphingomonas crocodyli</name>
    <dbReference type="NCBI Taxonomy" id="1979270"/>
    <lineage>
        <taxon>Bacteria</taxon>
        <taxon>Pseudomonadati</taxon>
        <taxon>Pseudomonadota</taxon>
        <taxon>Alphaproteobacteria</taxon>
        <taxon>Sphingomonadales</taxon>
        <taxon>Sphingomonadaceae</taxon>
        <taxon>Sphingomonas</taxon>
    </lineage>
</organism>
<dbReference type="SUPFAM" id="SSF56281">
    <property type="entry name" value="Metallo-hydrolase/oxidoreductase"/>
    <property type="match status" value="1"/>
</dbReference>
<dbReference type="OrthoDB" id="420651at2"/>
<dbReference type="AlphaFoldDB" id="A0A437M6W8"/>
<dbReference type="PANTHER" id="PTHR42951">
    <property type="entry name" value="METALLO-BETA-LACTAMASE DOMAIN-CONTAINING"/>
    <property type="match status" value="1"/>
</dbReference>
<evidence type="ECO:0000313" key="4">
    <source>
        <dbReference type="EMBL" id="RVT93458.1"/>
    </source>
</evidence>
<dbReference type="InterPro" id="IPR050855">
    <property type="entry name" value="NDM-1-like"/>
</dbReference>
<protein>
    <submittedName>
        <fullName evidence="4">MBL fold metallo-hydrolase</fullName>
    </submittedName>
</protein>
<feature type="signal peptide" evidence="2">
    <location>
        <begin position="1"/>
        <end position="25"/>
    </location>
</feature>
<dbReference type="Proteomes" id="UP000282971">
    <property type="component" value="Unassembled WGS sequence"/>
</dbReference>
<proteinExistence type="inferred from homology"/>
<gene>
    <name evidence="4" type="ORF">EOD43_06165</name>
</gene>
<evidence type="ECO:0000256" key="2">
    <source>
        <dbReference type="SAM" id="SignalP"/>
    </source>
</evidence>
<dbReference type="InterPro" id="IPR001279">
    <property type="entry name" value="Metallo-B-lactamas"/>
</dbReference>
<dbReference type="InterPro" id="IPR036866">
    <property type="entry name" value="RibonucZ/Hydroxyglut_hydro"/>
</dbReference>
<comment type="caution">
    <text evidence="4">The sequence shown here is derived from an EMBL/GenBank/DDBJ whole genome shotgun (WGS) entry which is preliminary data.</text>
</comment>
<dbReference type="GO" id="GO:0017001">
    <property type="term" value="P:antibiotic catabolic process"/>
    <property type="evidence" value="ECO:0007669"/>
    <property type="project" value="UniProtKB-ARBA"/>
</dbReference>
<comment type="similarity">
    <text evidence="1">Belongs to the metallo-beta-lactamase superfamily. Class-B beta-lactamase family.</text>
</comment>
<accession>A0A437M6W8</accession>
<dbReference type="PANTHER" id="PTHR42951:SF4">
    <property type="entry name" value="ACYL-COENZYME A THIOESTERASE MBLAC2"/>
    <property type="match status" value="1"/>
</dbReference>
<dbReference type="EMBL" id="SACN01000001">
    <property type="protein sequence ID" value="RVT93458.1"/>
    <property type="molecule type" value="Genomic_DNA"/>
</dbReference>
<feature type="domain" description="Metallo-beta-lactamase" evidence="3">
    <location>
        <begin position="57"/>
        <end position="227"/>
    </location>
</feature>
<keyword evidence="4" id="KW-0378">Hydrolase</keyword>
<evidence type="ECO:0000313" key="5">
    <source>
        <dbReference type="Proteomes" id="UP000282971"/>
    </source>
</evidence>
<keyword evidence="5" id="KW-1185">Reference proteome</keyword>
<evidence type="ECO:0000256" key="1">
    <source>
        <dbReference type="ARBA" id="ARBA00005250"/>
    </source>
</evidence>
<name>A0A437M6W8_9SPHN</name>
<sequence>MRPHRVGWLLAACMMFGAPVAPVKAAQPAYLTSVLKVRQLHPNMYVIEGPANGEGPNPNMIIYATGHGVVVVDPWFAIDYLHVLAAIRSVTSEPVRYVVNTHFHEDHSGANAEWPADVMIIAQDNSRKHMLEQAMPGPPNITFSDELTLHLGEKTVRLRYLGPGHTDGDIAVYFPEWKTVCLGDMMAGTKGVTNPVVGYASGGTLAGWPRALDKALAFDVAEVVPGHGAITGRDGLVAHRDKVAAIGDSLRAWDRAKKSAAEIHDLLISTYGFKPINLASLDGLVTEFR</sequence>
<evidence type="ECO:0000259" key="3">
    <source>
        <dbReference type="SMART" id="SM00849"/>
    </source>
</evidence>
<keyword evidence="2" id="KW-0732">Signal</keyword>
<feature type="chain" id="PRO_5019242389" evidence="2">
    <location>
        <begin position="26"/>
        <end position="289"/>
    </location>
</feature>
<dbReference type="Gene3D" id="3.60.15.10">
    <property type="entry name" value="Ribonuclease Z/Hydroxyacylglutathione hydrolase-like"/>
    <property type="match status" value="1"/>
</dbReference>
<dbReference type="Pfam" id="PF00753">
    <property type="entry name" value="Lactamase_B"/>
    <property type="match status" value="1"/>
</dbReference>
<dbReference type="CDD" id="cd16282">
    <property type="entry name" value="metallo-hydrolase-like_MBL-fold"/>
    <property type="match status" value="1"/>
</dbReference>